<sequence>MVAHELQSGCALIPELGAKYGPNNTSEARQAAAIGLRIPTGSIVMADAGFGIFQVAHAGTFSPPMPGPVDSADTLGGQGSPRSRSKALPEKDFCATYCLRDHY</sequence>
<organism evidence="2">
    <name type="scientific">Singulisphaera sp. Ch08</name>
    <dbReference type="NCBI Taxonomy" id="3120278"/>
    <lineage>
        <taxon>Bacteria</taxon>
        <taxon>Pseudomonadati</taxon>
        <taxon>Planctomycetota</taxon>
        <taxon>Planctomycetia</taxon>
        <taxon>Isosphaerales</taxon>
        <taxon>Isosphaeraceae</taxon>
        <taxon>Singulisphaera</taxon>
    </lineage>
</organism>
<evidence type="ECO:0000313" key="2">
    <source>
        <dbReference type="EMBL" id="XBH03575.1"/>
    </source>
</evidence>
<dbReference type="RefSeq" id="WP_406696314.1">
    <property type="nucleotide sequence ID" value="NZ_CP155447.1"/>
</dbReference>
<protein>
    <recommendedName>
        <fullName evidence="3">Transposase IS701-like DDE domain-containing protein</fullName>
    </recommendedName>
</protein>
<accession>A0AAU7CER9</accession>
<evidence type="ECO:0008006" key="3">
    <source>
        <dbReference type="Google" id="ProtNLM"/>
    </source>
</evidence>
<reference evidence="2" key="1">
    <citation type="submission" date="2024-05" db="EMBL/GenBank/DDBJ databases">
        <title>Planctomycetes of the genus Singulisphaera possess chitinolytic capabilities.</title>
        <authorList>
            <person name="Ivanova A."/>
        </authorList>
    </citation>
    <scope>NUCLEOTIDE SEQUENCE</scope>
    <source>
        <strain evidence="2">Ch08T</strain>
    </source>
</reference>
<evidence type="ECO:0000256" key="1">
    <source>
        <dbReference type="SAM" id="MobiDB-lite"/>
    </source>
</evidence>
<name>A0AAU7CER9_9BACT</name>
<proteinExistence type="predicted"/>
<dbReference type="EMBL" id="CP155447">
    <property type="protein sequence ID" value="XBH03575.1"/>
    <property type="molecule type" value="Genomic_DNA"/>
</dbReference>
<dbReference type="AlphaFoldDB" id="A0AAU7CER9"/>
<feature type="region of interest" description="Disordered" evidence="1">
    <location>
        <begin position="64"/>
        <end position="87"/>
    </location>
</feature>
<gene>
    <name evidence="2" type="ORF">V5E97_35510</name>
</gene>